<organism evidence="11 12">
    <name type="scientific">Brooklawnia cerclae</name>
    <dbReference type="NCBI Taxonomy" id="349934"/>
    <lineage>
        <taxon>Bacteria</taxon>
        <taxon>Bacillati</taxon>
        <taxon>Actinomycetota</taxon>
        <taxon>Actinomycetes</taxon>
        <taxon>Propionibacteriales</taxon>
        <taxon>Propionibacteriaceae</taxon>
        <taxon>Brooklawnia</taxon>
    </lineage>
</organism>
<proteinExistence type="predicted"/>
<evidence type="ECO:0000256" key="7">
    <source>
        <dbReference type="ARBA" id="ARBA00034000"/>
    </source>
</evidence>
<dbReference type="SUPFAM" id="SSF56601">
    <property type="entry name" value="beta-lactamase/transpeptidase-like"/>
    <property type="match status" value="1"/>
</dbReference>
<dbReference type="InterPro" id="IPR023346">
    <property type="entry name" value="Lysozyme-like_dom_sf"/>
</dbReference>
<reference evidence="11 12" key="1">
    <citation type="submission" date="2020-02" db="EMBL/GenBank/DDBJ databases">
        <title>Sequencing the genomes of 1000 actinobacteria strains.</title>
        <authorList>
            <person name="Klenk H.-P."/>
        </authorList>
    </citation>
    <scope>NUCLEOTIDE SEQUENCE [LARGE SCALE GENOMIC DNA]</scope>
    <source>
        <strain evidence="11 12">DSM 19609</strain>
    </source>
</reference>
<dbReference type="GO" id="GO:0004180">
    <property type="term" value="F:carboxypeptidase activity"/>
    <property type="evidence" value="ECO:0007669"/>
    <property type="project" value="UniProtKB-KW"/>
</dbReference>
<evidence type="ECO:0000256" key="1">
    <source>
        <dbReference type="ARBA" id="ARBA00022645"/>
    </source>
</evidence>
<gene>
    <name evidence="11" type="ORF">FB473_000106</name>
</gene>
<evidence type="ECO:0000259" key="10">
    <source>
        <dbReference type="Pfam" id="PF00912"/>
    </source>
</evidence>
<dbReference type="Proteomes" id="UP000749311">
    <property type="component" value="Unassembled WGS sequence"/>
</dbReference>
<comment type="catalytic activity">
    <reaction evidence="7">
        <text>Preferential cleavage: (Ac)2-L-Lys-D-Ala-|-D-Ala. Also transpeptidation of peptidyl-alanyl moieties that are N-acyl substituents of D-alanine.</text>
        <dbReference type="EC" id="3.4.16.4"/>
    </reaction>
</comment>
<sequence>MSAKTVSNKTYSVLMFLAVSVLSGVLVAGLGVPLVALAAGTTRASAEALQNLPADLAVPEQNEASEMLMADGSLLARFFDEDREYVTLDQISSEMQQAQVAIEDHRFYEHGAIDFQSVVRAALGNAAGGGVSGGGSTLTQQYVKLVRIQLCDGEQECVSEAQAQTMERKMLEMRYAIALEQSLTKDEILERYLNIAYYGDGAYGVQAAAKHYFNKNASELDVAESAMLAGLVQNPSGTDPVNNLDAALERRAAVLDAQVRYQGMPQDVADAAAAVPFDAGQVQEMSNGCPDSRYPFICDYATRVLTSDEMSSLGATYEERLNTLRRAGLTITLHIDPATQDAAQNAVSSVVGPTDAVIGVLDAVDPKTGRILAMAQSRPTWGDGEGETNWNYSVTHDMGGTEGYFFGSTFKPFTAAAAVQQGHFPDTTYYNVQKTMQWQNKTFRGCGDDTFRLGDTYSTTNAVSGEDTGNFNMVTGMMWSVNNYFISLEQTVGPCQAADMAERAGVEISYPELDENGDGQADTLSDWGQIPSFTLGSVKVSPLSMAVAYGTFANRGIRCNPIILASVTTDDGTDVPVPSADCQQTIDPQVADAINYVLQRTQTSGLSSTMYINNGIAQASKTGTSDNSASSSAFVGYTPDISASAIIAGDNTDASWADTPEQSRNVARIALTPLGSSLGNQHSGIMWKPFMETVMQGMPASQFTQWVAPAAPSGSSNSSPTSQTTR</sequence>
<evidence type="ECO:0000256" key="5">
    <source>
        <dbReference type="ARBA" id="ARBA00022801"/>
    </source>
</evidence>
<evidence type="ECO:0000256" key="6">
    <source>
        <dbReference type="ARBA" id="ARBA00023268"/>
    </source>
</evidence>
<keyword evidence="5" id="KW-0378">Hydrolase</keyword>
<feature type="domain" description="Penicillin-binding protein transpeptidase" evidence="9">
    <location>
        <begin position="363"/>
        <end position="646"/>
    </location>
</feature>
<dbReference type="PANTHER" id="PTHR32282:SF33">
    <property type="entry name" value="PEPTIDOGLYCAN GLYCOSYLTRANSFERASE"/>
    <property type="match status" value="1"/>
</dbReference>
<dbReference type="PANTHER" id="PTHR32282">
    <property type="entry name" value="BINDING PROTEIN TRANSPEPTIDASE, PUTATIVE-RELATED"/>
    <property type="match status" value="1"/>
</dbReference>
<dbReference type="InterPro" id="IPR001264">
    <property type="entry name" value="Glyco_trans_51"/>
</dbReference>
<keyword evidence="4" id="KW-0808">Transferase</keyword>
<dbReference type="InterPro" id="IPR050396">
    <property type="entry name" value="Glycosyltr_51/Transpeptidase"/>
</dbReference>
<dbReference type="RefSeq" id="WP_341769990.1">
    <property type="nucleotide sequence ID" value="NZ_BAAAOO010000012.1"/>
</dbReference>
<evidence type="ECO:0000256" key="4">
    <source>
        <dbReference type="ARBA" id="ARBA00022679"/>
    </source>
</evidence>
<keyword evidence="6" id="KW-0511">Multifunctional enzyme</keyword>
<evidence type="ECO:0000256" key="3">
    <source>
        <dbReference type="ARBA" id="ARBA00022676"/>
    </source>
</evidence>
<keyword evidence="1 11" id="KW-0121">Carboxypeptidase</keyword>
<dbReference type="Gene3D" id="3.40.710.10">
    <property type="entry name" value="DD-peptidase/beta-lactamase superfamily"/>
    <property type="match status" value="1"/>
</dbReference>
<keyword evidence="12" id="KW-1185">Reference proteome</keyword>
<evidence type="ECO:0000313" key="12">
    <source>
        <dbReference type="Proteomes" id="UP000749311"/>
    </source>
</evidence>
<evidence type="ECO:0000259" key="9">
    <source>
        <dbReference type="Pfam" id="PF00905"/>
    </source>
</evidence>
<keyword evidence="2" id="KW-0645">Protease</keyword>
<protein>
    <submittedName>
        <fullName evidence="11">Membrane peptidoglycan carboxypeptidase</fullName>
    </submittedName>
</protein>
<name>A0ABX0SFC8_9ACTN</name>
<dbReference type="Pfam" id="PF00912">
    <property type="entry name" value="Transgly"/>
    <property type="match status" value="1"/>
</dbReference>
<evidence type="ECO:0000256" key="2">
    <source>
        <dbReference type="ARBA" id="ARBA00022670"/>
    </source>
</evidence>
<evidence type="ECO:0000256" key="8">
    <source>
        <dbReference type="ARBA" id="ARBA00049902"/>
    </source>
</evidence>
<keyword evidence="3" id="KW-0328">Glycosyltransferase</keyword>
<dbReference type="Pfam" id="PF00905">
    <property type="entry name" value="Transpeptidase"/>
    <property type="match status" value="1"/>
</dbReference>
<comment type="caution">
    <text evidence="11">The sequence shown here is derived from an EMBL/GenBank/DDBJ whole genome shotgun (WGS) entry which is preliminary data.</text>
</comment>
<dbReference type="EMBL" id="JAAMOZ010000001">
    <property type="protein sequence ID" value="NIH55461.1"/>
    <property type="molecule type" value="Genomic_DNA"/>
</dbReference>
<feature type="domain" description="Glycosyl transferase family 51" evidence="10">
    <location>
        <begin position="72"/>
        <end position="257"/>
    </location>
</feature>
<dbReference type="SUPFAM" id="SSF53955">
    <property type="entry name" value="Lysozyme-like"/>
    <property type="match status" value="1"/>
</dbReference>
<dbReference type="Gene3D" id="1.10.3810.10">
    <property type="entry name" value="Biosynthetic peptidoglycan transglycosylase-like"/>
    <property type="match status" value="1"/>
</dbReference>
<evidence type="ECO:0000313" key="11">
    <source>
        <dbReference type="EMBL" id="NIH55461.1"/>
    </source>
</evidence>
<dbReference type="InterPro" id="IPR001460">
    <property type="entry name" value="PCN-bd_Tpept"/>
</dbReference>
<accession>A0ABX0SFC8</accession>
<comment type="catalytic activity">
    <reaction evidence="8">
        <text>[GlcNAc-(1-&gt;4)-Mur2Ac(oyl-L-Ala-gamma-D-Glu-L-Lys-D-Ala-D-Ala)](n)-di-trans,octa-cis-undecaprenyl diphosphate + beta-D-GlcNAc-(1-&gt;4)-Mur2Ac(oyl-L-Ala-gamma-D-Glu-L-Lys-D-Ala-D-Ala)-di-trans,octa-cis-undecaprenyl diphosphate = [GlcNAc-(1-&gt;4)-Mur2Ac(oyl-L-Ala-gamma-D-Glu-L-Lys-D-Ala-D-Ala)](n+1)-di-trans,octa-cis-undecaprenyl diphosphate + di-trans,octa-cis-undecaprenyl diphosphate + H(+)</text>
        <dbReference type="Rhea" id="RHEA:23708"/>
        <dbReference type="Rhea" id="RHEA-COMP:9602"/>
        <dbReference type="Rhea" id="RHEA-COMP:9603"/>
        <dbReference type="ChEBI" id="CHEBI:15378"/>
        <dbReference type="ChEBI" id="CHEBI:58405"/>
        <dbReference type="ChEBI" id="CHEBI:60033"/>
        <dbReference type="ChEBI" id="CHEBI:78435"/>
        <dbReference type="EC" id="2.4.99.28"/>
    </reaction>
</comment>
<dbReference type="InterPro" id="IPR036950">
    <property type="entry name" value="PBP_transglycosylase"/>
</dbReference>
<dbReference type="InterPro" id="IPR012338">
    <property type="entry name" value="Beta-lactam/transpept-like"/>
</dbReference>